<evidence type="ECO:0000256" key="1">
    <source>
        <dbReference type="ARBA" id="ARBA00023002"/>
    </source>
</evidence>
<evidence type="ECO:0000259" key="3">
    <source>
        <dbReference type="Pfam" id="PF02826"/>
    </source>
</evidence>
<dbReference type="PANTHER" id="PTHR43333:SF1">
    <property type="entry name" value="D-ISOMER SPECIFIC 2-HYDROXYACID DEHYDROGENASE NAD-BINDING DOMAIN-CONTAINING PROTEIN"/>
    <property type="match status" value="1"/>
</dbReference>
<keyword evidence="1" id="KW-0560">Oxidoreductase</keyword>
<proteinExistence type="predicted"/>
<organism evidence="4">
    <name type="scientific">Emiliania huxleyi</name>
    <name type="common">Coccolithophore</name>
    <name type="synonym">Pontosphaera huxleyi</name>
    <dbReference type="NCBI Taxonomy" id="2903"/>
    <lineage>
        <taxon>Eukaryota</taxon>
        <taxon>Haptista</taxon>
        <taxon>Haptophyta</taxon>
        <taxon>Prymnesiophyceae</taxon>
        <taxon>Isochrysidales</taxon>
        <taxon>Noelaerhabdaceae</taxon>
        <taxon>Emiliania</taxon>
    </lineage>
</organism>
<keyword evidence="2" id="KW-0520">NAD</keyword>
<evidence type="ECO:0000313" key="4">
    <source>
        <dbReference type="EMBL" id="CAE0566081.1"/>
    </source>
</evidence>
<dbReference type="InterPro" id="IPR006140">
    <property type="entry name" value="D-isomer_DH_NAD-bd"/>
</dbReference>
<protein>
    <recommendedName>
        <fullName evidence="3">D-isomer specific 2-hydroxyacid dehydrogenase NAD-binding domain-containing protein</fullName>
    </recommendedName>
</protein>
<reference evidence="4" key="1">
    <citation type="submission" date="2021-01" db="EMBL/GenBank/DDBJ databases">
        <authorList>
            <person name="Corre E."/>
            <person name="Pelletier E."/>
            <person name="Niang G."/>
            <person name="Scheremetjew M."/>
            <person name="Finn R."/>
            <person name="Kale V."/>
            <person name="Holt S."/>
            <person name="Cochrane G."/>
            <person name="Meng A."/>
            <person name="Brown T."/>
            <person name="Cohen L."/>
        </authorList>
    </citation>
    <scope>NUCLEOTIDE SEQUENCE</scope>
    <source>
        <strain evidence="4">379</strain>
    </source>
</reference>
<evidence type="ECO:0000256" key="2">
    <source>
        <dbReference type="ARBA" id="ARBA00023027"/>
    </source>
</evidence>
<sequence>MLEQSDVVVCTLPGTEETRHFLSSAEFDAMKGGATFVSVGRGIAVDESALVAALPRLGGAALDVFETEPLPADSPLWEQPDSKLLLTAHNADYTADYFRLGWRVWRDNLERVGRGEPLATPVDVGMGY</sequence>
<dbReference type="AlphaFoldDB" id="A0A7S3SV75"/>
<dbReference type="EMBL" id="HBIR01035377">
    <property type="protein sequence ID" value="CAE0566081.1"/>
    <property type="molecule type" value="Transcribed_RNA"/>
</dbReference>
<gene>
    <name evidence="4" type="ORF">EHUX00137_LOCUS27592</name>
</gene>
<accession>A0A7S3SV75</accession>
<feature type="domain" description="D-isomer specific 2-hydroxyacid dehydrogenase NAD-binding" evidence="3">
    <location>
        <begin position="1"/>
        <end position="91"/>
    </location>
</feature>
<name>A0A7S3SV75_EMIHU</name>
<dbReference type="SUPFAM" id="SSF51735">
    <property type="entry name" value="NAD(P)-binding Rossmann-fold domains"/>
    <property type="match status" value="1"/>
</dbReference>
<dbReference type="GO" id="GO:0051287">
    <property type="term" value="F:NAD binding"/>
    <property type="evidence" value="ECO:0007669"/>
    <property type="project" value="InterPro"/>
</dbReference>
<dbReference type="InterPro" id="IPR036291">
    <property type="entry name" value="NAD(P)-bd_dom_sf"/>
</dbReference>
<dbReference type="PANTHER" id="PTHR43333">
    <property type="entry name" value="2-HACID_DH_C DOMAIN-CONTAINING PROTEIN"/>
    <property type="match status" value="1"/>
</dbReference>
<dbReference type="Gene3D" id="3.40.50.720">
    <property type="entry name" value="NAD(P)-binding Rossmann-like Domain"/>
    <property type="match status" value="2"/>
</dbReference>
<dbReference type="Pfam" id="PF02826">
    <property type="entry name" value="2-Hacid_dh_C"/>
    <property type="match status" value="1"/>
</dbReference>
<dbReference type="GO" id="GO:0016491">
    <property type="term" value="F:oxidoreductase activity"/>
    <property type="evidence" value="ECO:0007669"/>
    <property type="project" value="UniProtKB-KW"/>
</dbReference>